<sequence>MSEAEPFWPDSARAPVDNESWKWADNGAFEVIERGVASRIIEAIEPVDSDGDGFMLGNLRAALAAAADYPDDAYVRVVRPKLYELDDGRDEHWFDGIVIEHMLGTRRAELMKLHPEDV</sequence>
<accession>A0A5C5RRF5</accession>
<comment type="caution">
    <text evidence="1">The sequence shown here is derived from an EMBL/GenBank/DDBJ whole genome shotgun (WGS) entry which is preliminary data.</text>
</comment>
<evidence type="ECO:0000313" key="2">
    <source>
        <dbReference type="Proteomes" id="UP000319375"/>
    </source>
</evidence>
<dbReference type="EMBL" id="VIGX01000025">
    <property type="protein sequence ID" value="TWS25617.1"/>
    <property type="molecule type" value="Genomic_DNA"/>
</dbReference>
<gene>
    <name evidence="1" type="ORF">FK530_22535</name>
</gene>
<keyword evidence="2" id="KW-1185">Reference proteome</keyword>
<evidence type="ECO:0000313" key="1">
    <source>
        <dbReference type="EMBL" id="TWS25617.1"/>
    </source>
</evidence>
<organism evidence="1 2">
    <name type="scientific">Tsukamurella conjunctivitidis</name>
    <dbReference type="NCBI Taxonomy" id="2592068"/>
    <lineage>
        <taxon>Bacteria</taxon>
        <taxon>Bacillati</taxon>
        <taxon>Actinomycetota</taxon>
        <taxon>Actinomycetes</taxon>
        <taxon>Mycobacteriales</taxon>
        <taxon>Tsukamurellaceae</taxon>
        <taxon>Tsukamurella</taxon>
    </lineage>
</organism>
<protein>
    <submittedName>
        <fullName evidence="1">Uncharacterized protein</fullName>
    </submittedName>
</protein>
<reference evidence="1 2" key="1">
    <citation type="submission" date="2019-06" db="EMBL/GenBank/DDBJ databases">
        <title>Tsukamurella conjunctivitidis sp. nov., Tsukamurella assacharolytica sp. nov. and Tsukamurella sputae sp. nov. isolated from patients with conjunctivitis, bacteraemia (lymphoma) and respiratory infection (sputum) in Hong Kong.</title>
        <authorList>
            <person name="Teng J.L.L."/>
            <person name="Lee H.H."/>
            <person name="Fong J.Y.H."/>
            <person name="Fok K.M.N."/>
            <person name="Lau S.K.P."/>
            <person name="Woo P.C.Y."/>
        </authorList>
    </citation>
    <scope>NUCLEOTIDE SEQUENCE [LARGE SCALE GENOMIC DNA]</scope>
    <source>
        <strain evidence="1 2">HKU72</strain>
    </source>
</reference>
<dbReference type="AlphaFoldDB" id="A0A5C5RRF5"/>
<dbReference type="Proteomes" id="UP000319375">
    <property type="component" value="Unassembled WGS sequence"/>
</dbReference>
<name>A0A5C5RRF5_9ACTN</name>
<proteinExistence type="predicted"/>
<dbReference type="RefSeq" id="WP_114514744.1">
    <property type="nucleotide sequence ID" value="NZ_VIGX01000025.1"/>
</dbReference>